<gene>
    <name evidence="2" type="ORF">B0J12DRAFT_684819</name>
</gene>
<feature type="region of interest" description="Disordered" evidence="1">
    <location>
        <begin position="1"/>
        <end position="30"/>
    </location>
</feature>
<feature type="compositionally biased region" description="Low complexity" evidence="1">
    <location>
        <begin position="218"/>
        <end position="233"/>
    </location>
</feature>
<protein>
    <submittedName>
        <fullName evidence="2">Uncharacterized protein</fullName>
    </submittedName>
</protein>
<evidence type="ECO:0000313" key="3">
    <source>
        <dbReference type="Proteomes" id="UP000774617"/>
    </source>
</evidence>
<evidence type="ECO:0000313" key="2">
    <source>
        <dbReference type="EMBL" id="KAH7027142.1"/>
    </source>
</evidence>
<organism evidence="2 3">
    <name type="scientific">Macrophomina phaseolina</name>
    <dbReference type="NCBI Taxonomy" id="35725"/>
    <lineage>
        <taxon>Eukaryota</taxon>
        <taxon>Fungi</taxon>
        <taxon>Dikarya</taxon>
        <taxon>Ascomycota</taxon>
        <taxon>Pezizomycotina</taxon>
        <taxon>Dothideomycetes</taxon>
        <taxon>Dothideomycetes incertae sedis</taxon>
        <taxon>Botryosphaeriales</taxon>
        <taxon>Botryosphaeriaceae</taxon>
        <taxon>Macrophomina</taxon>
    </lineage>
</organism>
<keyword evidence="3" id="KW-1185">Reference proteome</keyword>
<comment type="caution">
    <text evidence="2">The sequence shown here is derived from an EMBL/GenBank/DDBJ whole genome shotgun (WGS) entry which is preliminary data.</text>
</comment>
<sequence length="233" mass="25166">MPSNKSHRGRTSNARHSSTRSRWSPQSGAYNTSSAHYTALGCGSSPFNDPQLAHVGGQFNAHHVPAVGHHSYTTNRSPPFTGSYGSAITQHQSTAPITGQCHIALNHPYDATTAGTSASASPSGYYPSQNSAVHTTTCSYHKPLLQLQTHTPIYASTISHDPLSRFLAEGPSEQSALYIQSDNGNTSLTRNCTCGHPMQGYGYQLELFDETEDREDSNSNNNNNNHNHNHNSG</sequence>
<feature type="region of interest" description="Disordered" evidence="1">
    <location>
        <begin position="211"/>
        <end position="233"/>
    </location>
</feature>
<feature type="compositionally biased region" description="Polar residues" evidence="1">
    <location>
        <begin position="11"/>
        <end position="30"/>
    </location>
</feature>
<dbReference type="EMBL" id="JAGTJR010000052">
    <property type="protein sequence ID" value="KAH7027142.1"/>
    <property type="molecule type" value="Genomic_DNA"/>
</dbReference>
<name>A0ABQ8FUH2_9PEZI</name>
<accession>A0ABQ8FUH2</accession>
<feature type="compositionally biased region" description="Basic residues" evidence="1">
    <location>
        <begin position="1"/>
        <end position="10"/>
    </location>
</feature>
<dbReference type="Proteomes" id="UP000774617">
    <property type="component" value="Unassembled WGS sequence"/>
</dbReference>
<evidence type="ECO:0000256" key="1">
    <source>
        <dbReference type="SAM" id="MobiDB-lite"/>
    </source>
</evidence>
<reference evidence="2 3" key="1">
    <citation type="journal article" date="2021" name="Nat. Commun.">
        <title>Genetic determinants of endophytism in the Arabidopsis root mycobiome.</title>
        <authorList>
            <person name="Mesny F."/>
            <person name="Miyauchi S."/>
            <person name="Thiergart T."/>
            <person name="Pickel B."/>
            <person name="Atanasova L."/>
            <person name="Karlsson M."/>
            <person name="Huettel B."/>
            <person name="Barry K.W."/>
            <person name="Haridas S."/>
            <person name="Chen C."/>
            <person name="Bauer D."/>
            <person name="Andreopoulos W."/>
            <person name="Pangilinan J."/>
            <person name="LaButti K."/>
            <person name="Riley R."/>
            <person name="Lipzen A."/>
            <person name="Clum A."/>
            <person name="Drula E."/>
            <person name="Henrissat B."/>
            <person name="Kohler A."/>
            <person name="Grigoriev I.V."/>
            <person name="Martin F.M."/>
            <person name="Hacquard S."/>
        </authorList>
    </citation>
    <scope>NUCLEOTIDE SEQUENCE [LARGE SCALE GENOMIC DNA]</scope>
    <source>
        <strain evidence="2 3">MPI-SDFR-AT-0080</strain>
    </source>
</reference>
<proteinExistence type="predicted"/>